<dbReference type="PANTHER" id="PTHR30292">
    <property type="entry name" value="UNCHARACTERIZED PROTEIN YBGL-RELATED"/>
    <property type="match status" value="1"/>
</dbReference>
<dbReference type="PANTHER" id="PTHR30292:SF0">
    <property type="entry name" value="5-OXOPROLINASE SUBUNIT A"/>
    <property type="match status" value="1"/>
</dbReference>
<proteinExistence type="inferred from homology"/>
<evidence type="ECO:0000313" key="3">
    <source>
        <dbReference type="Proteomes" id="UP000001401"/>
    </source>
</evidence>
<dbReference type="RefSeq" id="WP_013490718.1">
    <property type="nucleotide sequence ID" value="NC_014829.1"/>
</dbReference>
<keyword evidence="1" id="KW-0547">Nucleotide-binding</keyword>
<evidence type="ECO:0000313" key="2">
    <source>
        <dbReference type="EMBL" id="ADU32392.1"/>
    </source>
</evidence>
<dbReference type="AlphaFoldDB" id="E6TY73"/>
<dbReference type="InterPro" id="IPR011330">
    <property type="entry name" value="Glyco_hydro/deAcase_b/a-brl"/>
</dbReference>
<dbReference type="EMBL" id="CP002394">
    <property type="protein sequence ID" value="ADU32392.1"/>
    <property type="molecule type" value="Genomic_DNA"/>
</dbReference>
<sequence>MKRIVDLNSDIGESFGAYKIGNDKEILQYITSANIACGYHAGDHNVIFETVKEAVKNGVALGAHPGLPDLVGFGRRKMDVTPNDVYNMVVYQVNAVQGFAQLFQHSLNHVKPHGALYNMAANDEQIASAIAKAVRDTNPSLYLFGLSGSALIKEGERIGLKTVEEVFADRTYNADGTLTPRSHPQATIEDPQKAIQQVISMVKNGTVLAVDGSEVPVQADSICVHGDGEHALIFVQHLRVALKRAGITVSYPGG</sequence>
<keyword evidence="1" id="KW-0067">ATP-binding</keyword>
<comment type="similarity">
    <text evidence="1">Belongs to the LamB/PxpA family.</text>
</comment>
<dbReference type="Gene3D" id="3.20.20.370">
    <property type="entry name" value="Glycoside hydrolase/deacetylase"/>
    <property type="match status" value="1"/>
</dbReference>
<protein>
    <recommendedName>
        <fullName evidence="1">5-oxoprolinase subunit A</fullName>
        <shortName evidence="1">5-OPase subunit A</shortName>
        <ecNumber evidence="1">3.5.2.9</ecNumber>
    </recommendedName>
    <alternativeName>
        <fullName evidence="1">5-oxoprolinase (ATP-hydrolyzing) subunit A</fullName>
    </alternativeName>
</protein>
<reference evidence="2 3" key="1">
    <citation type="submission" date="2010-12" db="EMBL/GenBank/DDBJ databases">
        <title>Complete sequence of Bacillus cellulosilyticus DSM 2522.</title>
        <authorList>
            <consortium name="US DOE Joint Genome Institute"/>
            <person name="Lucas S."/>
            <person name="Copeland A."/>
            <person name="Lapidus A."/>
            <person name="Cheng J.-F."/>
            <person name="Bruce D."/>
            <person name="Goodwin L."/>
            <person name="Pitluck S."/>
            <person name="Chertkov O."/>
            <person name="Detter J.C."/>
            <person name="Han C."/>
            <person name="Tapia R."/>
            <person name="Land M."/>
            <person name="Hauser L."/>
            <person name="Jeffries C."/>
            <person name="Kyrpides N."/>
            <person name="Ivanova N."/>
            <person name="Mikhailova N."/>
            <person name="Brumm P."/>
            <person name="Mead D."/>
            <person name="Woyke T."/>
        </authorList>
    </citation>
    <scope>NUCLEOTIDE SEQUENCE [LARGE SCALE GENOMIC DNA]</scope>
    <source>
        <strain evidence="3">ATCC 21833 / DSM 2522 / FERM P-1141 / JCM 9156 / N-4</strain>
    </source>
</reference>
<dbReference type="InterPro" id="IPR005501">
    <property type="entry name" value="LamB/YcsF/PxpA-like"/>
</dbReference>
<dbReference type="GO" id="GO:0017168">
    <property type="term" value="F:5-oxoprolinase (ATP-hydrolyzing) activity"/>
    <property type="evidence" value="ECO:0007669"/>
    <property type="project" value="UniProtKB-UniRule"/>
</dbReference>
<comment type="catalytic activity">
    <reaction evidence="1">
        <text>5-oxo-L-proline + ATP + 2 H2O = L-glutamate + ADP + phosphate + H(+)</text>
        <dbReference type="Rhea" id="RHEA:10348"/>
        <dbReference type="ChEBI" id="CHEBI:15377"/>
        <dbReference type="ChEBI" id="CHEBI:15378"/>
        <dbReference type="ChEBI" id="CHEBI:29985"/>
        <dbReference type="ChEBI" id="CHEBI:30616"/>
        <dbReference type="ChEBI" id="CHEBI:43474"/>
        <dbReference type="ChEBI" id="CHEBI:58402"/>
        <dbReference type="ChEBI" id="CHEBI:456216"/>
        <dbReference type="EC" id="3.5.2.9"/>
    </reaction>
</comment>
<dbReference type="eggNOG" id="COG1540">
    <property type="taxonomic scope" value="Bacteria"/>
</dbReference>
<dbReference type="EC" id="3.5.2.9" evidence="1"/>
<dbReference type="Pfam" id="PF03746">
    <property type="entry name" value="LamB_YcsF"/>
    <property type="match status" value="1"/>
</dbReference>
<comment type="function">
    <text evidence="1">Catalyzes the cleavage of 5-oxoproline to form L-glutamate coupled to the hydrolysis of ATP to ADP and inorganic phosphate.</text>
</comment>
<dbReference type="STRING" id="649639.Bcell_4165"/>
<dbReference type="GO" id="GO:0005524">
    <property type="term" value="F:ATP binding"/>
    <property type="evidence" value="ECO:0007669"/>
    <property type="project" value="UniProtKB-UniRule"/>
</dbReference>
<keyword evidence="1" id="KW-0378">Hydrolase</keyword>
<dbReference type="HAMAP" id="MF_00691">
    <property type="entry name" value="PxpA"/>
    <property type="match status" value="1"/>
</dbReference>
<gene>
    <name evidence="1" type="primary">pxpA</name>
    <name evidence="2" type="ordered locus">Bcell_4165</name>
</gene>
<dbReference type="GO" id="GO:0005975">
    <property type="term" value="P:carbohydrate metabolic process"/>
    <property type="evidence" value="ECO:0007669"/>
    <property type="project" value="InterPro"/>
</dbReference>
<dbReference type="KEGG" id="bco:Bcell_4165"/>
<keyword evidence="3" id="KW-1185">Reference proteome</keyword>
<dbReference type="Proteomes" id="UP000001401">
    <property type="component" value="Chromosome"/>
</dbReference>
<comment type="subunit">
    <text evidence="1">Forms a complex composed of PxpA, PxpB and PxpC.</text>
</comment>
<dbReference type="SUPFAM" id="SSF88713">
    <property type="entry name" value="Glycoside hydrolase/deacetylase"/>
    <property type="match status" value="1"/>
</dbReference>
<name>E6TY73_EVAC2</name>
<organism evidence="2 3">
    <name type="scientific">Evansella cellulosilytica (strain ATCC 21833 / DSM 2522 / FERM P-1141 / JCM 9156 / N-4)</name>
    <name type="common">Bacillus cellulosilyticus</name>
    <dbReference type="NCBI Taxonomy" id="649639"/>
    <lineage>
        <taxon>Bacteria</taxon>
        <taxon>Bacillati</taxon>
        <taxon>Bacillota</taxon>
        <taxon>Bacilli</taxon>
        <taxon>Bacillales</taxon>
        <taxon>Bacillaceae</taxon>
        <taxon>Evansella</taxon>
    </lineage>
</organism>
<dbReference type="NCBIfam" id="NF003814">
    <property type="entry name" value="PRK05406.1-3"/>
    <property type="match status" value="1"/>
</dbReference>
<dbReference type="NCBIfam" id="NF003816">
    <property type="entry name" value="PRK05406.1-5"/>
    <property type="match status" value="1"/>
</dbReference>
<dbReference type="HOGENOM" id="CLU_069535_0_0_9"/>
<dbReference type="OrthoDB" id="9773478at2"/>
<accession>E6TY73</accession>
<evidence type="ECO:0000256" key="1">
    <source>
        <dbReference type="HAMAP-Rule" id="MF_00691"/>
    </source>
</evidence>
<dbReference type="CDD" id="cd10787">
    <property type="entry name" value="LamB_YcsF_like"/>
    <property type="match status" value="1"/>
</dbReference>